<sequence>MALRTRGSITPGPSAVRRGSLARRGLIGGLALTLTALTACAGGSGDTTDAQAGSACEKTSGKVTLDYWSWVPGMQKAVDVWNGENPDVQVKLRTTPAGNAGTYQNMSNALKAGKAPDLGQIEYDSLASFRLKGGLTDIAKCDGVTAARAKFVDWTWSQVDFGAGGEDGVWAVPQDTGPMALFYRKDIFDRLGLAAPTTWEEYEAAARKIKAAKKGQYITHFSQTDPNWFTGLLWQNKAPMFERSGDNWKVTVDRPESRQVADYWQRLIDDKLVATDLQGFSPGLYKSWNDGEVVSWISAAWGYSTIRDNARSTSGKWAVAPMPQWEKGQRQAGNWGGSTTAVLAGGKHPAEAAKFALWLNTDAKALEILNREGGLYPAAKAGLELPALQQPVDFYGKQKVFDVFAEASANVDTDFTWGPTMTDTYRFLSDGTAKATGGDSTLAEVLKEADGQSAESLRKQSLDVTD</sequence>
<accession>A0A5N5EQZ3</accession>
<dbReference type="SUPFAM" id="SSF53850">
    <property type="entry name" value="Periplasmic binding protein-like II"/>
    <property type="match status" value="1"/>
</dbReference>
<dbReference type="PANTHER" id="PTHR43649">
    <property type="entry name" value="ARABINOSE-BINDING PROTEIN-RELATED"/>
    <property type="match status" value="1"/>
</dbReference>
<gene>
    <name evidence="2" type="ORF">F5983_06680</name>
</gene>
<feature type="chain" id="PRO_5039430324" evidence="1">
    <location>
        <begin position="42"/>
        <end position="466"/>
    </location>
</feature>
<keyword evidence="1" id="KW-0732">Signal</keyword>
<evidence type="ECO:0000313" key="2">
    <source>
        <dbReference type="EMBL" id="KAB2593296.1"/>
    </source>
</evidence>
<keyword evidence="3" id="KW-1185">Reference proteome</keyword>
<feature type="signal peptide" evidence="1">
    <location>
        <begin position="1"/>
        <end position="41"/>
    </location>
</feature>
<dbReference type="InterPro" id="IPR050490">
    <property type="entry name" value="Bact_solute-bd_prot1"/>
</dbReference>
<dbReference type="Proteomes" id="UP000326907">
    <property type="component" value="Unassembled WGS sequence"/>
</dbReference>
<proteinExistence type="predicted"/>
<name>A0A5N5EQZ3_9ACTN</name>
<comment type="caution">
    <text evidence="2">The sequence shown here is derived from an EMBL/GenBank/DDBJ whole genome shotgun (WGS) entry which is preliminary data.</text>
</comment>
<dbReference type="Pfam" id="PF01547">
    <property type="entry name" value="SBP_bac_1"/>
    <property type="match status" value="1"/>
</dbReference>
<organism evidence="2 3">
    <name type="scientific">Streptomyces arboris</name>
    <dbReference type="NCBI Taxonomy" id="2600619"/>
    <lineage>
        <taxon>Bacteria</taxon>
        <taxon>Bacillati</taxon>
        <taxon>Actinomycetota</taxon>
        <taxon>Actinomycetes</taxon>
        <taxon>Kitasatosporales</taxon>
        <taxon>Streptomycetaceae</taxon>
        <taxon>Streptomyces</taxon>
    </lineage>
</organism>
<dbReference type="InterPro" id="IPR006059">
    <property type="entry name" value="SBP"/>
</dbReference>
<dbReference type="EMBL" id="VYUA01000004">
    <property type="protein sequence ID" value="KAB2593296.1"/>
    <property type="molecule type" value="Genomic_DNA"/>
</dbReference>
<evidence type="ECO:0000313" key="3">
    <source>
        <dbReference type="Proteomes" id="UP000326907"/>
    </source>
</evidence>
<protein>
    <submittedName>
        <fullName evidence="2">Extracellular solute-binding protein</fullName>
    </submittedName>
</protein>
<reference evidence="2 3" key="1">
    <citation type="submission" date="2019-09" db="EMBL/GenBank/DDBJ databases">
        <authorList>
            <person name="Liu P."/>
        </authorList>
    </citation>
    <scope>NUCLEOTIDE SEQUENCE [LARGE SCALE GENOMIC DNA]</scope>
    <source>
        <strain evidence="2 3">TRM68085</strain>
    </source>
</reference>
<dbReference type="RefSeq" id="WP_151509426.1">
    <property type="nucleotide sequence ID" value="NZ_VYUA01000004.1"/>
</dbReference>
<evidence type="ECO:0000256" key="1">
    <source>
        <dbReference type="SAM" id="SignalP"/>
    </source>
</evidence>
<dbReference type="Gene3D" id="3.40.190.10">
    <property type="entry name" value="Periplasmic binding protein-like II"/>
    <property type="match status" value="3"/>
</dbReference>
<dbReference type="AlphaFoldDB" id="A0A5N5EQZ3"/>
<dbReference type="PANTHER" id="PTHR43649:SF12">
    <property type="entry name" value="DIACETYLCHITOBIOSE BINDING PROTEIN DASA"/>
    <property type="match status" value="1"/>
</dbReference>